<reference evidence="1 2" key="1">
    <citation type="submission" date="2017-01" db="EMBL/GenBank/DDBJ databases">
        <authorList>
            <person name="Varghese N."/>
            <person name="Submissions S."/>
        </authorList>
    </citation>
    <scope>NUCLEOTIDE SEQUENCE [LARGE SCALE GENOMIC DNA]</scope>
    <source>
        <strain evidence="1 2">DSM 2061</strain>
    </source>
</reference>
<evidence type="ECO:0000313" key="1">
    <source>
        <dbReference type="EMBL" id="SIS86059.1"/>
    </source>
</evidence>
<name>A0ABY1L024_9FLAO</name>
<accession>A0ABY1L024</accession>
<sequence>MKIYAEDRLDNLLGSKRHELKQRIESETEDYILNVGEEQYVEYLKSEFTLDIPEIHTDKVYADTYEREIHASRFPGEFMITNPNQSFKKDIIVYHIPYSGSIDLLKFRPSSWTTMAGYEIQIDRSSRTIVLEYVNFYNDPEKIKRSYDDSVRYIFGSYQALKSDIEGYNNSLEGFIRSTLNSRRQQIAQKSDFLSSLGVPIKKKGNTSQTFAVPQPKLKQKIQVRPVVHSKGFKPEPTLDNDNYFKILKIINDVGKNFERLPSVYSGKYEEHLRDHILLTLDPNFEFGSASGETFNKTGKTDIQLRYDSSVVFVAECKFWTGEKGFLSTIDQLLGYLTWRDSKTSVVIFVSNKNFTSVLDTSKEAIKNHPNYISEKAASDNNWTNYRFSLPDDPNKEIQMALQMFHLP</sequence>
<dbReference type="Proteomes" id="UP000185728">
    <property type="component" value="Unassembled WGS sequence"/>
</dbReference>
<organism evidence="1 2">
    <name type="scientific">Zobellia uliginosa</name>
    <dbReference type="NCBI Taxonomy" id="143224"/>
    <lineage>
        <taxon>Bacteria</taxon>
        <taxon>Pseudomonadati</taxon>
        <taxon>Bacteroidota</taxon>
        <taxon>Flavobacteriia</taxon>
        <taxon>Flavobacteriales</taxon>
        <taxon>Flavobacteriaceae</taxon>
        <taxon>Zobellia</taxon>
    </lineage>
</organism>
<dbReference type="EMBL" id="FTOB01000004">
    <property type="protein sequence ID" value="SIS86059.1"/>
    <property type="molecule type" value="Genomic_DNA"/>
</dbReference>
<keyword evidence="2" id="KW-1185">Reference proteome</keyword>
<dbReference type="RefSeq" id="WP_076455946.1">
    <property type="nucleotide sequence ID" value="NZ_FTOB01000004.1"/>
</dbReference>
<protein>
    <recommendedName>
        <fullName evidence="3">Restriction endonuclease</fullName>
    </recommendedName>
</protein>
<proteinExistence type="predicted"/>
<evidence type="ECO:0000313" key="2">
    <source>
        <dbReference type="Proteomes" id="UP000185728"/>
    </source>
</evidence>
<gene>
    <name evidence="1" type="ORF">SAMN05421766_104442</name>
</gene>
<evidence type="ECO:0008006" key="3">
    <source>
        <dbReference type="Google" id="ProtNLM"/>
    </source>
</evidence>
<comment type="caution">
    <text evidence="1">The sequence shown here is derived from an EMBL/GenBank/DDBJ whole genome shotgun (WGS) entry which is preliminary data.</text>
</comment>